<dbReference type="PANTHER" id="PTHR12558:SF9">
    <property type="entry name" value="CELL DIVISION CYCLE PROTEIN 16 HOMOLOG"/>
    <property type="match status" value="1"/>
</dbReference>
<evidence type="ECO:0000256" key="3">
    <source>
        <dbReference type="ARBA" id="ARBA00022776"/>
    </source>
</evidence>
<dbReference type="GO" id="GO:0005737">
    <property type="term" value="C:cytoplasm"/>
    <property type="evidence" value="ECO:0007669"/>
    <property type="project" value="TreeGrafter"/>
</dbReference>
<dbReference type="GO" id="GO:0045842">
    <property type="term" value="P:positive regulation of mitotic metaphase/anaphase transition"/>
    <property type="evidence" value="ECO:0007669"/>
    <property type="project" value="TreeGrafter"/>
</dbReference>
<dbReference type="AlphaFoldDB" id="A0A2P6NBL1"/>
<protein>
    <submittedName>
        <fullName evidence="8">Uncharacterized protein</fullName>
    </submittedName>
</protein>
<dbReference type="GO" id="GO:0016567">
    <property type="term" value="P:protein ubiquitination"/>
    <property type="evidence" value="ECO:0007669"/>
    <property type="project" value="TreeGrafter"/>
</dbReference>
<dbReference type="Gene3D" id="1.25.40.10">
    <property type="entry name" value="Tetratricopeptide repeat domain"/>
    <property type="match status" value="1"/>
</dbReference>
<dbReference type="Pfam" id="PF12895">
    <property type="entry name" value="ANAPC3"/>
    <property type="match status" value="1"/>
</dbReference>
<dbReference type="EMBL" id="MDYQ01000128">
    <property type="protein sequence ID" value="PRP81349.1"/>
    <property type="molecule type" value="Genomic_DNA"/>
</dbReference>
<dbReference type="InterPro" id="IPR019734">
    <property type="entry name" value="TPR_rpt"/>
</dbReference>
<evidence type="ECO:0000256" key="4">
    <source>
        <dbReference type="ARBA" id="ARBA00022786"/>
    </source>
</evidence>
<dbReference type="Pfam" id="PF13424">
    <property type="entry name" value="TPR_12"/>
    <property type="match status" value="1"/>
</dbReference>
<dbReference type="PROSITE" id="PS50005">
    <property type="entry name" value="TPR"/>
    <property type="match status" value="3"/>
</dbReference>
<dbReference type="SMART" id="SM00028">
    <property type="entry name" value="TPR"/>
    <property type="match status" value="8"/>
</dbReference>
<evidence type="ECO:0000256" key="6">
    <source>
        <dbReference type="ARBA" id="ARBA00023306"/>
    </source>
</evidence>
<dbReference type="GO" id="GO:0051301">
    <property type="term" value="P:cell division"/>
    <property type="evidence" value="ECO:0007669"/>
    <property type="project" value="UniProtKB-KW"/>
</dbReference>
<feature type="repeat" description="TPR" evidence="7">
    <location>
        <begin position="520"/>
        <end position="553"/>
    </location>
</feature>
<organism evidence="8 9">
    <name type="scientific">Planoprotostelium fungivorum</name>
    <dbReference type="NCBI Taxonomy" id="1890364"/>
    <lineage>
        <taxon>Eukaryota</taxon>
        <taxon>Amoebozoa</taxon>
        <taxon>Evosea</taxon>
        <taxon>Variosea</taxon>
        <taxon>Cavosteliida</taxon>
        <taxon>Cavosteliaceae</taxon>
        <taxon>Planoprotostelium</taxon>
    </lineage>
</organism>
<dbReference type="InParanoid" id="A0A2P6NBL1"/>
<accession>A0A2P6NBL1</accession>
<dbReference type="FunCoup" id="A0A2P6NBL1">
    <property type="interactions" value="448"/>
</dbReference>
<gene>
    <name evidence="8" type="ORF">PROFUN_04584</name>
</gene>
<evidence type="ECO:0000313" key="8">
    <source>
        <dbReference type="EMBL" id="PRP81349.1"/>
    </source>
</evidence>
<keyword evidence="9" id="KW-1185">Reference proteome</keyword>
<dbReference type="InterPro" id="IPR011990">
    <property type="entry name" value="TPR-like_helical_dom_sf"/>
</dbReference>
<evidence type="ECO:0000256" key="7">
    <source>
        <dbReference type="PROSITE-ProRule" id="PRU00339"/>
    </source>
</evidence>
<evidence type="ECO:0000256" key="5">
    <source>
        <dbReference type="ARBA" id="ARBA00022803"/>
    </source>
</evidence>
<keyword evidence="2" id="KW-0677">Repeat</keyword>
<sequence length="681" mass="77849">CFPPSLYRACSEHTKAYKCFAENLQTVHRKQVFSEGIWKMSKPVSEDIRILIQDCFTKRLFDAAVFFCHKLTSCSQFENLEDIFLLAQSYFHTQQFKRAIQMLVSNGLASRSIEKTQETPTDKQLTQSLRLRSSYLAADCAGLLDNWEDCLQLLGGENIEHIESTGPEIKISSAICCLRGRAFLNLENRNRASHWIKESLIIDPKNCEAFNELVDHHLLSNKEAKRLIEELNIDSENEWIRMYYQSKVSQFDSKETSVISKLQTILPGDIDVLTNAAETHYNHNEFRSALSITQRFIQEDPFIPGNLLLIHLACLLELKKKNELYYLSQKLKDEQPTWPVSSYAVGCYYTLTKDVALARAHFKKCTSTNGQFGYGWIGLGHAYSMHPAEHDQAISVYRNASRVMPDSHIPFLSIGMELIKMESLTSAVQNINTAASLCGSDPLIHNELGVTLYKNGQFQEAAQCFRTVLSMVEERSSEIHESEIWETTVFNLAHCYRREKKYAEAIELYKKCLSATPEGSSVMCMLGFTHQLMDRLHEAIEYYHSALSVRPDYPFAVSMLNTCLENIRLATLALLLHSLYAADVSSTWRMQKPEYSTVCVKNSRKCQRKHPGKSAHWAFCWVNLQASRHDVFVAALKLNRTISEVLGKAVYCTLYPLISRTDMDGIAFVIRYLYPLAVNIW</sequence>
<dbReference type="Pfam" id="PF13374">
    <property type="entry name" value="TPR_10"/>
    <property type="match status" value="1"/>
</dbReference>
<dbReference type="PANTHER" id="PTHR12558">
    <property type="entry name" value="CELL DIVISION CYCLE 16,23,27"/>
    <property type="match status" value="1"/>
</dbReference>
<dbReference type="OrthoDB" id="10006270at2759"/>
<name>A0A2P6NBL1_9EUKA</name>
<feature type="repeat" description="TPR" evidence="7">
    <location>
        <begin position="442"/>
        <end position="475"/>
    </location>
</feature>
<dbReference type="GO" id="GO:0005680">
    <property type="term" value="C:anaphase-promoting complex"/>
    <property type="evidence" value="ECO:0007669"/>
    <property type="project" value="TreeGrafter"/>
</dbReference>
<dbReference type="STRING" id="1890364.A0A2P6NBL1"/>
<dbReference type="Proteomes" id="UP000241769">
    <property type="component" value="Unassembled WGS sequence"/>
</dbReference>
<comment type="caution">
    <text evidence="8">The sequence shown here is derived from an EMBL/GenBank/DDBJ whole genome shotgun (WGS) entry which is preliminary data.</text>
</comment>
<keyword evidence="6" id="KW-0131">Cell cycle</keyword>
<reference evidence="8 9" key="1">
    <citation type="journal article" date="2018" name="Genome Biol. Evol.">
        <title>Multiple Roots of Fruiting Body Formation in Amoebozoa.</title>
        <authorList>
            <person name="Hillmann F."/>
            <person name="Forbes G."/>
            <person name="Novohradska S."/>
            <person name="Ferling I."/>
            <person name="Riege K."/>
            <person name="Groth M."/>
            <person name="Westermann M."/>
            <person name="Marz M."/>
            <person name="Spaller T."/>
            <person name="Winckler T."/>
            <person name="Schaap P."/>
            <person name="Glockner G."/>
        </authorList>
    </citation>
    <scope>NUCLEOTIDE SEQUENCE [LARGE SCALE GENOMIC DNA]</scope>
    <source>
        <strain evidence="8 9">Jena</strain>
    </source>
</reference>
<dbReference type="SUPFAM" id="SSF48452">
    <property type="entry name" value="TPR-like"/>
    <property type="match status" value="2"/>
</dbReference>
<evidence type="ECO:0000256" key="1">
    <source>
        <dbReference type="ARBA" id="ARBA00022618"/>
    </source>
</evidence>
<keyword evidence="5 7" id="KW-0802">TPR repeat</keyword>
<feature type="repeat" description="TPR" evidence="7">
    <location>
        <begin position="486"/>
        <end position="519"/>
    </location>
</feature>
<proteinExistence type="predicted"/>
<keyword evidence="1" id="KW-0132">Cell division</keyword>
<keyword evidence="4" id="KW-0833">Ubl conjugation pathway</keyword>
<keyword evidence="3" id="KW-0498">Mitosis</keyword>
<evidence type="ECO:0000313" key="9">
    <source>
        <dbReference type="Proteomes" id="UP000241769"/>
    </source>
</evidence>
<dbReference type="GO" id="GO:0031145">
    <property type="term" value="P:anaphase-promoting complex-dependent catabolic process"/>
    <property type="evidence" value="ECO:0007669"/>
    <property type="project" value="TreeGrafter"/>
</dbReference>
<feature type="non-terminal residue" evidence="8">
    <location>
        <position position="1"/>
    </location>
</feature>
<evidence type="ECO:0000256" key="2">
    <source>
        <dbReference type="ARBA" id="ARBA00022737"/>
    </source>
</evidence>